<gene>
    <name evidence="1" type="ORF">ENT37_02640</name>
</gene>
<proteinExistence type="predicted"/>
<dbReference type="InterPro" id="IPR006059">
    <property type="entry name" value="SBP"/>
</dbReference>
<dbReference type="InterPro" id="IPR050490">
    <property type="entry name" value="Bact_solute-bd_prot1"/>
</dbReference>
<comment type="caution">
    <text evidence="1">The sequence shown here is derived from an EMBL/GenBank/DDBJ whole genome shotgun (WGS) entry which is preliminary data.</text>
</comment>
<name>A0A7C4PKB5_9CHLR</name>
<organism evidence="1">
    <name type="scientific">Anaerolinea thermolimosa</name>
    <dbReference type="NCBI Taxonomy" id="229919"/>
    <lineage>
        <taxon>Bacteria</taxon>
        <taxon>Bacillati</taxon>
        <taxon>Chloroflexota</taxon>
        <taxon>Anaerolineae</taxon>
        <taxon>Anaerolineales</taxon>
        <taxon>Anaerolineaceae</taxon>
        <taxon>Anaerolinea</taxon>
    </lineage>
</organism>
<accession>A0A7C4PKB5</accession>
<protein>
    <submittedName>
        <fullName evidence="1">Extracellular solute-binding protein</fullName>
    </submittedName>
</protein>
<sequence length="399" mass="44509">MFPQIIQEFESQHPNIKVEYELSGGPPGGGEYIEVLLARIAAGNPPDTCTLWTPPSEFGARGALMAIDELMAGAAKAKPDAFYEKPLKSCQWKGKTYGLPASAGAGCIFFNKGLFEEKGISTKREDFPTTWEGLFDLCRKLTTVENGEVTLAGFVPWAQSWLRPVYAQNNGGQIFSADEGAYKINSSNNVEMLEHWLKYLDELYGGDIEAFNLISNWGGDVYPEGAFQLGKAAIDASGAWAPTDAQIPFEWEIAKFPVGPRGEKSHTGFWPNWWAMPKGVKFVNEAFLLTEHFCTDGWVYWYINGTMDTPAWKNIPPDIFCKAVEKTYGTERAIDFHKFFTEYLNDAAEMWTSPIENFANDTLGQTIDEVLHKAKTPEEALANAQELCQTKLQETLESL</sequence>
<dbReference type="SUPFAM" id="SSF53850">
    <property type="entry name" value="Periplasmic binding protein-like II"/>
    <property type="match status" value="1"/>
</dbReference>
<reference evidence="1" key="1">
    <citation type="journal article" date="2020" name="mSystems">
        <title>Genome- and Community-Level Interaction Insights into Carbon Utilization and Element Cycling Functions of Hydrothermarchaeota in Hydrothermal Sediment.</title>
        <authorList>
            <person name="Zhou Z."/>
            <person name="Liu Y."/>
            <person name="Xu W."/>
            <person name="Pan J."/>
            <person name="Luo Z.H."/>
            <person name="Li M."/>
        </authorList>
    </citation>
    <scope>NUCLEOTIDE SEQUENCE [LARGE SCALE GENOMIC DNA]</scope>
    <source>
        <strain evidence="1">SpSt-573</strain>
    </source>
</reference>
<dbReference type="Pfam" id="PF01547">
    <property type="entry name" value="SBP_bac_1"/>
    <property type="match status" value="1"/>
</dbReference>
<dbReference type="Gene3D" id="3.40.190.10">
    <property type="entry name" value="Periplasmic binding protein-like II"/>
    <property type="match status" value="1"/>
</dbReference>
<dbReference type="PANTHER" id="PTHR43649:SF12">
    <property type="entry name" value="DIACETYLCHITOBIOSE BINDING PROTEIN DASA"/>
    <property type="match status" value="1"/>
</dbReference>
<dbReference type="EMBL" id="DSYK01000135">
    <property type="protein sequence ID" value="HGS20749.1"/>
    <property type="molecule type" value="Genomic_DNA"/>
</dbReference>
<dbReference type="AlphaFoldDB" id="A0A7C4PKB5"/>
<evidence type="ECO:0000313" key="1">
    <source>
        <dbReference type="EMBL" id="HGS20749.1"/>
    </source>
</evidence>
<dbReference type="PANTHER" id="PTHR43649">
    <property type="entry name" value="ARABINOSE-BINDING PROTEIN-RELATED"/>
    <property type="match status" value="1"/>
</dbReference>